<feature type="domain" description="ABC3 transporter permease C-terminal" evidence="8">
    <location>
        <begin position="268"/>
        <end position="342"/>
    </location>
</feature>
<dbReference type="PANTHER" id="PTHR30572:SF4">
    <property type="entry name" value="ABC TRANSPORTER PERMEASE YTRF"/>
    <property type="match status" value="1"/>
</dbReference>
<comment type="similarity">
    <text evidence="6">Belongs to the ABC-4 integral membrane protein family.</text>
</comment>
<evidence type="ECO:0000256" key="5">
    <source>
        <dbReference type="ARBA" id="ARBA00023136"/>
    </source>
</evidence>
<keyword evidence="4 7" id="KW-1133">Transmembrane helix</keyword>
<proteinExistence type="inferred from homology"/>
<feature type="transmembrane region" description="Helical" evidence="7">
    <location>
        <begin position="260"/>
        <end position="289"/>
    </location>
</feature>
<keyword evidence="3 7" id="KW-0812">Transmembrane</keyword>
<dbReference type="InterPro" id="IPR003838">
    <property type="entry name" value="ABC3_permease_C"/>
</dbReference>
<sequence>MAAQALRAGLIVLAMSIGVASVNILTALGDSARTYVVNEFESLGTHLLIVLPGRSETTGGHPPLLGETPRDLTLEDAEALFRSRNIAAIAPVNIGSAPVSVAGLERETNIMGSTHALLRVRHLTVAQGRFLPEAAAGRELSVCVIGKKIREDLFGQRRAVGEWLRINDRRFRVVGVLAEEGQSIGTGFDELVIVPVASAQALFDSHSLFRILIEAHSEAAMHRAVDEVRRIIQARHEGEDDITVITQDSVVNTFDKILSALTYTVAGIASVSLAVAGVLVMNVMLVSVSQRTAEIGLLKALGARRAELQALFLTEAALLSLAGALVGNLLGNAGIAALGWWYPNFPLHLPAWAWT</sequence>
<evidence type="ECO:0000256" key="6">
    <source>
        <dbReference type="ARBA" id="ARBA00038076"/>
    </source>
</evidence>
<dbReference type="InterPro" id="IPR025857">
    <property type="entry name" value="MacB_PCD"/>
</dbReference>
<dbReference type="Pfam" id="PF12704">
    <property type="entry name" value="MacB_PCD"/>
    <property type="match status" value="1"/>
</dbReference>
<evidence type="ECO:0000313" key="10">
    <source>
        <dbReference type="EMBL" id="OAI20044.1"/>
    </source>
</evidence>
<dbReference type="OrthoDB" id="9770036at2"/>
<name>A0A177NR72_9GAMM</name>
<dbReference type="GO" id="GO:0022857">
    <property type="term" value="F:transmembrane transporter activity"/>
    <property type="evidence" value="ECO:0007669"/>
    <property type="project" value="TreeGrafter"/>
</dbReference>
<evidence type="ECO:0000259" key="9">
    <source>
        <dbReference type="Pfam" id="PF12704"/>
    </source>
</evidence>
<feature type="domain" description="MacB-like periplasmic core" evidence="9">
    <location>
        <begin position="9"/>
        <end position="230"/>
    </location>
</feature>
<dbReference type="Pfam" id="PF02687">
    <property type="entry name" value="FtsX"/>
    <property type="match status" value="1"/>
</dbReference>
<evidence type="ECO:0000256" key="3">
    <source>
        <dbReference type="ARBA" id="ARBA00022692"/>
    </source>
</evidence>
<comment type="subcellular location">
    <subcellularLocation>
        <location evidence="1">Cell membrane</location>
        <topology evidence="1">Multi-pass membrane protein</topology>
    </subcellularLocation>
</comment>
<organism evidence="10 11">
    <name type="scientific">Methylomonas koyamae</name>
    <dbReference type="NCBI Taxonomy" id="702114"/>
    <lineage>
        <taxon>Bacteria</taxon>
        <taxon>Pseudomonadati</taxon>
        <taxon>Pseudomonadota</taxon>
        <taxon>Gammaproteobacteria</taxon>
        <taxon>Methylococcales</taxon>
        <taxon>Methylococcaceae</taxon>
        <taxon>Methylomonas</taxon>
    </lineage>
</organism>
<dbReference type="Proteomes" id="UP000077628">
    <property type="component" value="Unassembled WGS sequence"/>
</dbReference>
<keyword evidence="11" id="KW-1185">Reference proteome</keyword>
<evidence type="ECO:0000256" key="1">
    <source>
        <dbReference type="ARBA" id="ARBA00004651"/>
    </source>
</evidence>
<evidence type="ECO:0000256" key="2">
    <source>
        <dbReference type="ARBA" id="ARBA00022475"/>
    </source>
</evidence>
<dbReference type="InterPro" id="IPR050250">
    <property type="entry name" value="Macrolide_Exporter_MacB"/>
</dbReference>
<evidence type="ECO:0000313" key="11">
    <source>
        <dbReference type="Proteomes" id="UP000077628"/>
    </source>
</evidence>
<dbReference type="STRING" id="702114.A1355_24180"/>
<dbReference type="PANTHER" id="PTHR30572">
    <property type="entry name" value="MEMBRANE COMPONENT OF TRANSPORTER-RELATED"/>
    <property type="match status" value="1"/>
</dbReference>
<feature type="transmembrane region" description="Helical" evidence="7">
    <location>
        <begin position="310"/>
        <end position="342"/>
    </location>
</feature>
<evidence type="ECO:0000259" key="8">
    <source>
        <dbReference type="Pfam" id="PF02687"/>
    </source>
</evidence>
<keyword evidence="2" id="KW-1003">Cell membrane</keyword>
<dbReference type="AlphaFoldDB" id="A0A177NR72"/>
<feature type="non-terminal residue" evidence="10">
    <location>
        <position position="355"/>
    </location>
</feature>
<dbReference type="GO" id="GO:0005886">
    <property type="term" value="C:plasma membrane"/>
    <property type="evidence" value="ECO:0007669"/>
    <property type="project" value="UniProtKB-SubCell"/>
</dbReference>
<evidence type="ECO:0000256" key="4">
    <source>
        <dbReference type="ARBA" id="ARBA00022989"/>
    </source>
</evidence>
<keyword evidence="5 7" id="KW-0472">Membrane</keyword>
<evidence type="ECO:0000256" key="7">
    <source>
        <dbReference type="SAM" id="Phobius"/>
    </source>
</evidence>
<accession>A0A177NR72</accession>
<reference evidence="11" key="1">
    <citation type="submission" date="2016-03" db="EMBL/GenBank/DDBJ databases">
        <authorList>
            <person name="Heylen K."/>
            <person name="De Vos P."/>
            <person name="Vekeman B."/>
        </authorList>
    </citation>
    <scope>NUCLEOTIDE SEQUENCE [LARGE SCALE GENOMIC DNA]</scope>
    <source>
        <strain evidence="11">R-45383</strain>
    </source>
</reference>
<protein>
    <submittedName>
        <fullName evidence="10">Peptide ABC transporter permease</fullName>
    </submittedName>
</protein>
<gene>
    <name evidence="10" type="ORF">A1355_24180</name>
</gene>
<dbReference type="EMBL" id="LUUK01000150">
    <property type="protein sequence ID" value="OAI20044.1"/>
    <property type="molecule type" value="Genomic_DNA"/>
</dbReference>
<comment type="caution">
    <text evidence="10">The sequence shown here is derived from an EMBL/GenBank/DDBJ whole genome shotgun (WGS) entry which is preliminary data.</text>
</comment>